<dbReference type="Proteomes" id="UP000053989">
    <property type="component" value="Unassembled WGS sequence"/>
</dbReference>
<accession>A0A0C3EHX2</accession>
<feature type="compositionally biased region" description="Basic and acidic residues" evidence="1">
    <location>
        <begin position="1"/>
        <end position="11"/>
    </location>
</feature>
<protein>
    <submittedName>
        <fullName evidence="2">Uncharacterized protein</fullName>
    </submittedName>
</protein>
<evidence type="ECO:0000313" key="2">
    <source>
        <dbReference type="EMBL" id="KIM67874.1"/>
    </source>
</evidence>
<proteinExistence type="predicted"/>
<dbReference type="InParanoid" id="A0A0C3EHX2"/>
<dbReference type="AlphaFoldDB" id="A0A0C3EHX2"/>
<organism evidence="2 3">
    <name type="scientific">Scleroderma citrinum Foug A</name>
    <dbReference type="NCBI Taxonomy" id="1036808"/>
    <lineage>
        <taxon>Eukaryota</taxon>
        <taxon>Fungi</taxon>
        <taxon>Dikarya</taxon>
        <taxon>Basidiomycota</taxon>
        <taxon>Agaricomycotina</taxon>
        <taxon>Agaricomycetes</taxon>
        <taxon>Agaricomycetidae</taxon>
        <taxon>Boletales</taxon>
        <taxon>Sclerodermatineae</taxon>
        <taxon>Sclerodermataceae</taxon>
        <taxon>Scleroderma</taxon>
    </lineage>
</organism>
<evidence type="ECO:0000256" key="1">
    <source>
        <dbReference type="SAM" id="MobiDB-lite"/>
    </source>
</evidence>
<keyword evidence="3" id="KW-1185">Reference proteome</keyword>
<reference evidence="2 3" key="1">
    <citation type="submission" date="2014-04" db="EMBL/GenBank/DDBJ databases">
        <authorList>
            <consortium name="DOE Joint Genome Institute"/>
            <person name="Kuo A."/>
            <person name="Kohler A."/>
            <person name="Nagy L.G."/>
            <person name="Floudas D."/>
            <person name="Copeland A."/>
            <person name="Barry K.W."/>
            <person name="Cichocki N."/>
            <person name="Veneault-Fourrey C."/>
            <person name="LaButti K."/>
            <person name="Lindquist E.A."/>
            <person name="Lipzen A."/>
            <person name="Lundell T."/>
            <person name="Morin E."/>
            <person name="Murat C."/>
            <person name="Sun H."/>
            <person name="Tunlid A."/>
            <person name="Henrissat B."/>
            <person name="Grigoriev I.V."/>
            <person name="Hibbett D.S."/>
            <person name="Martin F."/>
            <person name="Nordberg H.P."/>
            <person name="Cantor M.N."/>
            <person name="Hua S.X."/>
        </authorList>
    </citation>
    <scope>NUCLEOTIDE SEQUENCE [LARGE SCALE GENOMIC DNA]</scope>
    <source>
        <strain evidence="2 3">Foug A</strain>
    </source>
</reference>
<feature type="compositionally biased region" description="Polar residues" evidence="1">
    <location>
        <begin position="101"/>
        <end position="120"/>
    </location>
</feature>
<gene>
    <name evidence="2" type="ORF">SCLCIDRAFT_1073830</name>
</gene>
<feature type="region of interest" description="Disordered" evidence="1">
    <location>
        <begin position="137"/>
        <end position="179"/>
    </location>
</feature>
<name>A0A0C3EHX2_9AGAM</name>
<reference evidence="3" key="2">
    <citation type="submission" date="2015-01" db="EMBL/GenBank/DDBJ databases">
        <title>Evolutionary Origins and Diversification of the Mycorrhizal Mutualists.</title>
        <authorList>
            <consortium name="DOE Joint Genome Institute"/>
            <consortium name="Mycorrhizal Genomics Consortium"/>
            <person name="Kohler A."/>
            <person name="Kuo A."/>
            <person name="Nagy L.G."/>
            <person name="Floudas D."/>
            <person name="Copeland A."/>
            <person name="Barry K.W."/>
            <person name="Cichocki N."/>
            <person name="Veneault-Fourrey C."/>
            <person name="LaButti K."/>
            <person name="Lindquist E.A."/>
            <person name="Lipzen A."/>
            <person name="Lundell T."/>
            <person name="Morin E."/>
            <person name="Murat C."/>
            <person name="Riley R."/>
            <person name="Ohm R."/>
            <person name="Sun H."/>
            <person name="Tunlid A."/>
            <person name="Henrissat B."/>
            <person name="Grigoriev I.V."/>
            <person name="Hibbett D.S."/>
            <person name="Martin F."/>
        </authorList>
    </citation>
    <scope>NUCLEOTIDE SEQUENCE [LARGE SCALE GENOMIC DNA]</scope>
    <source>
        <strain evidence="3">Foug A</strain>
    </source>
</reference>
<dbReference type="HOGENOM" id="CLU_834612_0_0_1"/>
<evidence type="ECO:0000313" key="3">
    <source>
        <dbReference type="Proteomes" id="UP000053989"/>
    </source>
</evidence>
<sequence>MFHGVPRDSDALHPLSSAMATSTPQKLVQREPVRMEPSAASHFFGDPYEDSAFHSPPPHTERQEVASPEIADEQLTRQNDTKHVSTLNERSRNTPPPASITAGTTSGQLAGPLESSTRTSKLLPLDEVKQCTVNIPAGSAQEGGTTHVSERIQGAQDPSEGIETGESQPVTESPHADVNRDNQAEQNHDALQDDVLDIVDDNLRGSSLPPSSSPAQIFSSSPFVSSQSSFVHFPEKICDNEKGAETEENIIQTGPSTLELAPLSQPRPIQIASPDYNAEQPDDRMAGVLQGAKACKSEVSSGSKRSLEDHTPISEEMTAVTKRRVGFFHSMKY</sequence>
<dbReference type="EMBL" id="KN822011">
    <property type="protein sequence ID" value="KIM67874.1"/>
    <property type="molecule type" value="Genomic_DNA"/>
</dbReference>
<feature type="region of interest" description="Disordered" evidence="1">
    <location>
        <begin position="1"/>
        <end position="122"/>
    </location>
</feature>